<dbReference type="Proteomes" id="UP000019484">
    <property type="component" value="Unassembled WGS sequence"/>
</dbReference>
<keyword evidence="2" id="KW-1185">Reference proteome</keyword>
<dbReference type="GeneID" id="19159005"/>
<dbReference type="AlphaFoldDB" id="W9YDQ8"/>
<comment type="caution">
    <text evidence="1">The sequence shown here is derived from an EMBL/GenBank/DDBJ whole genome shotgun (WGS) entry which is preliminary data.</text>
</comment>
<dbReference type="RefSeq" id="XP_007723206.1">
    <property type="nucleotide sequence ID" value="XM_007725016.1"/>
</dbReference>
<evidence type="ECO:0000313" key="2">
    <source>
        <dbReference type="Proteomes" id="UP000019484"/>
    </source>
</evidence>
<evidence type="ECO:0000313" key="1">
    <source>
        <dbReference type="EMBL" id="EXJ91012.1"/>
    </source>
</evidence>
<organism evidence="1 2">
    <name type="scientific">Capronia coronata CBS 617.96</name>
    <dbReference type="NCBI Taxonomy" id="1182541"/>
    <lineage>
        <taxon>Eukaryota</taxon>
        <taxon>Fungi</taxon>
        <taxon>Dikarya</taxon>
        <taxon>Ascomycota</taxon>
        <taxon>Pezizomycotina</taxon>
        <taxon>Eurotiomycetes</taxon>
        <taxon>Chaetothyriomycetidae</taxon>
        <taxon>Chaetothyriales</taxon>
        <taxon>Herpotrichiellaceae</taxon>
        <taxon>Capronia</taxon>
    </lineage>
</organism>
<dbReference type="HOGENOM" id="CLU_2739781_0_0_1"/>
<accession>W9YDQ8</accession>
<reference evidence="1 2" key="1">
    <citation type="submission" date="2013-03" db="EMBL/GenBank/DDBJ databases">
        <title>The Genome Sequence of Capronia coronata CBS 617.96.</title>
        <authorList>
            <consortium name="The Broad Institute Genomics Platform"/>
            <person name="Cuomo C."/>
            <person name="de Hoog S."/>
            <person name="Gorbushina A."/>
            <person name="Walker B."/>
            <person name="Young S.K."/>
            <person name="Zeng Q."/>
            <person name="Gargeya S."/>
            <person name="Fitzgerald M."/>
            <person name="Haas B."/>
            <person name="Abouelleil A."/>
            <person name="Allen A.W."/>
            <person name="Alvarado L."/>
            <person name="Arachchi H.M."/>
            <person name="Berlin A.M."/>
            <person name="Chapman S.B."/>
            <person name="Gainer-Dewar J."/>
            <person name="Goldberg J."/>
            <person name="Griggs A."/>
            <person name="Gujja S."/>
            <person name="Hansen M."/>
            <person name="Howarth C."/>
            <person name="Imamovic A."/>
            <person name="Ireland A."/>
            <person name="Larimer J."/>
            <person name="McCowan C."/>
            <person name="Murphy C."/>
            <person name="Pearson M."/>
            <person name="Poon T.W."/>
            <person name="Priest M."/>
            <person name="Roberts A."/>
            <person name="Saif S."/>
            <person name="Shea T."/>
            <person name="Sisk P."/>
            <person name="Sykes S."/>
            <person name="Wortman J."/>
            <person name="Nusbaum C."/>
            <person name="Birren B."/>
        </authorList>
    </citation>
    <scope>NUCLEOTIDE SEQUENCE [LARGE SCALE GENOMIC DNA]</scope>
    <source>
        <strain evidence="1 2">CBS 617.96</strain>
    </source>
</reference>
<sequence length="71" mass="8410">MTSITSRHTLARWGLIDLVVEALRSMGKFIHSRYNEKDVVMVISVEVDQQEFQNHTILERNCHSFFQWRSS</sequence>
<name>W9YDQ8_9EURO</name>
<protein>
    <submittedName>
        <fullName evidence="1">Uncharacterized protein</fullName>
    </submittedName>
</protein>
<dbReference type="STRING" id="1182541.W9YDQ8"/>
<dbReference type="EMBL" id="AMWN01000003">
    <property type="protein sequence ID" value="EXJ91012.1"/>
    <property type="molecule type" value="Genomic_DNA"/>
</dbReference>
<gene>
    <name evidence="1" type="ORF">A1O1_04119</name>
</gene>
<proteinExistence type="predicted"/>